<dbReference type="EMBL" id="UOEX01000208">
    <property type="protein sequence ID" value="VAW37312.1"/>
    <property type="molecule type" value="Genomic_DNA"/>
</dbReference>
<dbReference type="AlphaFoldDB" id="A0A3B0VED0"/>
<accession>A0A3B0VED0</accession>
<evidence type="ECO:0000313" key="1">
    <source>
        <dbReference type="EMBL" id="VAW37312.1"/>
    </source>
</evidence>
<name>A0A3B0VED0_9ZZZZ</name>
<reference evidence="1" key="1">
    <citation type="submission" date="2018-06" db="EMBL/GenBank/DDBJ databases">
        <authorList>
            <person name="Zhirakovskaya E."/>
        </authorList>
    </citation>
    <scope>NUCLEOTIDE SEQUENCE</scope>
</reference>
<feature type="non-terminal residue" evidence="1">
    <location>
        <position position="79"/>
    </location>
</feature>
<gene>
    <name evidence="1" type="ORF">MNBD_DELTA03-1401</name>
</gene>
<sequence length="79" mass="9380">MLLNSLFKHWSYRLFAPGIMVRHTYEAFKRLLVYDGQCHDLMAELEVLYHDGRREDFSQITRRYEHFAAAVSGMIENLA</sequence>
<proteinExistence type="predicted"/>
<protein>
    <submittedName>
        <fullName evidence="1">Uncharacterized protein</fullName>
    </submittedName>
</protein>
<organism evidence="1">
    <name type="scientific">hydrothermal vent metagenome</name>
    <dbReference type="NCBI Taxonomy" id="652676"/>
    <lineage>
        <taxon>unclassified sequences</taxon>
        <taxon>metagenomes</taxon>
        <taxon>ecological metagenomes</taxon>
    </lineage>
</organism>